<dbReference type="RefSeq" id="WP_310059792.1">
    <property type="nucleotide sequence ID" value="NZ_JAVDVY010000001.1"/>
</dbReference>
<evidence type="ECO:0000313" key="3">
    <source>
        <dbReference type="Proteomes" id="UP001251524"/>
    </source>
</evidence>
<sequence>MTQTLKLSWTRFAFCFAVIGIVPALLITSNINSRDSWAATAAVCLLFLSLVVFFSLGWARLRKANAAQPILATETDRIRRLLVGPFVPAAVWFASTILAIIALAVASALLGRAA</sequence>
<name>A0ABU1W949_9GAMM</name>
<evidence type="ECO:0000313" key="2">
    <source>
        <dbReference type="EMBL" id="MDR7134093.1"/>
    </source>
</evidence>
<dbReference type="EMBL" id="JAVDVY010000001">
    <property type="protein sequence ID" value="MDR7134093.1"/>
    <property type="molecule type" value="Genomic_DNA"/>
</dbReference>
<reference evidence="2 3" key="1">
    <citation type="submission" date="2023-07" db="EMBL/GenBank/DDBJ databases">
        <title>Sorghum-associated microbial communities from plants grown in Nebraska, USA.</title>
        <authorList>
            <person name="Schachtman D."/>
        </authorList>
    </citation>
    <scope>NUCLEOTIDE SEQUENCE [LARGE SCALE GENOMIC DNA]</scope>
    <source>
        <strain evidence="2 3">BE198</strain>
    </source>
</reference>
<proteinExistence type="predicted"/>
<evidence type="ECO:0000256" key="1">
    <source>
        <dbReference type="SAM" id="Phobius"/>
    </source>
</evidence>
<organism evidence="2 3">
    <name type="scientific">Lysobacter niastensis</name>
    <dbReference type="NCBI Taxonomy" id="380629"/>
    <lineage>
        <taxon>Bacteria</taxon>
        <taxon>Pseudomonadati</taxon>
        <taxon>Pseudomonadota</taxon>
        <taxon>Gammaproteobacteria</taxon>
        <taxon>Lysobacterales</taxon>
        <taxon>Lysobacteraceae</taxon>
        <taxon>Lysobacter</taxon>
    </lineage>
</organism>
<feature type="transmembrane region" description="Helical" evidence="1">
    <location>
        <begin position="37"/>
        <end position="61"/>
    </location>
</feature>
<keyword evidence="3" id="KW-1185">Reference proteome</keyword>
<protein>
    <submittedName>
        <fullName evidence="2">Glucan phosphoethanolaminetransferase (Alkaline phosphatase superfamily)</fullName>
    </submittedName>
</protein>
<keyword evidence="1" id="KW-0472">Membrane</keyword>
<keyword evidence="1" id="KW-1133">Transmembrane helix</keyword>
<feature type="transmembrane region" description="Helical" evidence="1">
    <location>
        <begin position="82"/>
        <end position="110"/>
    </location>
</feature>
<gene>
    <name evidence="2" type="ORF">J2X06_001277</name>
</gene>
<keyword evidence="1" id="KW-0812">Transmembrane</keyword>
<comment type="caution">
    <text evidence="2">The sequence shown here is derived from an EMBL/GenBank/DDBJ whole genome shotgun (WGS) entry which is preliminary data.</text>
</comment>
<feature type="transmembrane region" description="Helical" evidence="1">
    <location>
        <begin position="12"/>
        <end position="31"/>
    </location>
</feature>
<dbReference type="Proteomes" id="UP001251524">
    <property type="component" value="Unassembled WGS sequence"/>
</dbReference>
<accession>A0ABU1W949</accession>